<evidence type="ECO:0000256" key="3">
    <source>
        <dbReference type="SAM" id="MobiDB-lite"/>
    </source>
</evidence>
<organism evidence="6 7">
    <name type="scientific">Caenorhabditis auriculariae</name>
    <dbReference type="NCBI Taxonomy" id="2777116"/>
    <lineage>
        <taxon>Eukaryota</taxon>
        <taxon>Metazoa</taxon>
        <taxon>Ecdysozoa</taxon>
        <taxon>Nematoda</taxon>
        <taxon>Chromadorea</taxon>
        <taxon>Rhabditida</taxon>
        <taxon>Rhabditina</taxon>
        <taxon>Rhabditomorpha</taxon>
        <taxon>Rhabditoidea</taxon>
        <taxon>Rhabditidae</taxon>
        <taxon>Peloderinae</taxon>
        <taxon>Caenorhabditis</taxon>
    </lineage>
</organism>
<dbReference type="Pfam" id="PF00622">
    <property type="entry name" value="SPRY"/>
    <property type="match status" value="1"/>
</dbReference>
<protein>
    <recommendedName>
        <fullName evidence="8">F-box/SPRY domain-containing protein 1</fullName>
    </recommendedName>
</protein>
<feature type="domain" description="B30.2/SPRY" evidence="5">
    <location>
        <begin position="116"/>
        <end position="308"/>
    </location>
</feature>
<dbReference type="GO" id="GO:0019005">
    <property type="term" value="C:SCF ubiquitin ligase complex"/>
    <property type="evidence" value="ECO:0007669"/>
    <property type="project" value="TreeGrafter"/>
</dbReference>
<dbReference type="PANTHER" id="PTHR12245:SF7">
    <property type="entry name" value="F-BOX_SPRY DOMAIN-CONTAINING PROTEIN 1"/>
    <property type="match status" value="1"/>
</dbReference>
<dbReference type="AlphaFoldDB" id="A0A8S1GWT0"/>
<dbReference type="SMART" id="SM00449">
    <property type="entry name" value="SPRY"/>
    <property type="match status" value="1"/>
</dbReference>
<dbReference type="SMART" id="SM00256">
    <property type="entry name" value="FBOX"/>
    <property type="match status" value="1"/>
</dbReference>
<evidence type="ECO:0000256" key="1">
    <source>
        <dbReference type="ARBA" id="ARBA00023018"/>
    </source>
</evidence>
<dbReference type="EMBL" id="CAJGYM010000008">
    <property type="protein sequence ID" value="CAD6188326.1"/>
    <property type="molecule type" value="Genomic_DNA"/>
</dbReference>
<evidence type="ECO:0000256" key="2">
    <source>
        <dbReference type="ARBA" id="ARBA00034103"/>
    </source>
</evidence>
<dbReference type="GO" id="GO:0045202">
    <property type="term" value="C:synapse"/>
    <property type="evidence" value="ECO:0007669"/>
    <property type="project" value="UniProtKB-SubCell"/>
</dbReference>
<dbReference type="InterPro" id="IPR050672">
    <property type="entry name" value="FBXO45-Fsn/SPSB_families"/>
</dbReference>
<dbReference type="InterPro" id="IPR001810">
    <property type="entry name" value="F-box_dom"/>
</dbReference>
<dbReference type="GO" id="GO:0043161">
    <property type="term" value="P:proteasome-mediated ubiquitin-dependent protein catabolic process"/>
    <property type="evidence" value="ECO:0007669"/>
    <property type="project" value="TreeGrafter"/>
</dbReference>
<evidence type="ECO:0000259" key="5">
    <source>
        <dbReference type="PROSITE" id="PS50188"/>
    </source>
</evidence>
<dbReference type="PROSITE" id="PS50181">
    <property type="entry name" value="FBOX"/>
    <property type="match status" value="1"/>
</dbReference>
<feature type="region of interest" description="Disordered" evidence="3">
    <location>
        <begin position="1"/>
        <end position="48"/>
    </location>
</feature>
<dbReference type="InterPro" id="IPR043136">
    <property type="entry name" value="B30.2/SPRY_sf"/>
</dbReference>
<evidence type="ECO:0008006" key="8">
    <source>
        <dbReference type="Google" id="ProtNLM"/>
    </source>
</evidence>
<dbReference type="PROSITE" id="PS50188">
    <property type="entry name" value="B302_SPRY"/>
    <property type="match status" value="1"/>
</dbReference>
<dbReference type="PANTHER" id="PTHR12245">
    <property type="entry name" value="SPRY DOMAIN CONTAINING SOCS BOX PROTEIN"/>
    <property type="match status" value="1"/>
</dbReference>
<dbReference type="GO" id="GO:0060386">
    <property type="term" value="P:synapse assembly involved in innervation"/>
    <property type="evidence" value="ECO:0007669"/>
    <property type="project" value="TreeGrafter"/>
</dbReference>
<comment type="caution">
    <text evidence="6">The sequence shown here is derived from an EMBL/GenBank/DDBJ whole genome shotgun (WGS) entry which is preliminary data.</text>
</comment>
<accession>A0A8S1GWT0</accession>
<dbReference type="Gene3D" id="1.20.1280.50">
    <property type="match status" value="1"/>
</dbReference>
<feature type="domain" description="F-box" evidence="4">
    <location>
        <begin position="57"/>
        <end position="105"/>
    </location>
</feature>
<proteinExistence type="predicted"/>
<dbReference type="Proteomes" id="UP000835052">
    <property type="component" value="Unassembled WGS sequence"/>
</dbReference>
<keyword evidence="1" id="KW-0770">Synapse</keyword>
<name>A0A8S1GWT0_9PELO</name>
<dbReference type="InterPro" id="IPR013320">
    <property type="entry name" value="ConA-like_dom_sf"/>
</dbReference>
<dbReference type="Pfam" id="PF12937">
    <property type="entry name" value="F-box-like"/>
    <property type="match status" value="1"/>
</dbReference>
<gene>
    <name evidence="6" type="ORF">CAUJ_LOCUS4245</name>
</gene>
<comment type="subcellular location">
    <subcellularLocation>
        <location evidence="2">Synapse</location>
    </subcellularLocation>
</comment>
<dbReference type="Gene3D" id="2.60.120.920">
    <property type="match status" value="1"/>
</dbReference>
<dbReference type="InterPro" id="IPR036047">
    <property type="entry name" value="F-box-like_dom_sf"/>
</dbReference>
<evidence type="ECO:0000313" key="7">
    <source>
        <dbReference type="Proteomes" id="UP000835052"/>
    </source>
</evidence>
<reference evidence="6" key="1">
    <citation type="submission" date="2020-10" db="EMBL/GenBank/DDBJ databases">
        <authorList>
            <person name="Kikuchi T."/>
        </authorList>
    </citation>
    <scope>NUCLEOTIDE SEQUENCE</scope>
    <source>
        <strain evidence="6">NKZ352</strain>
    </source>
</reference>
<dbReference type="InterPro" id="IPR003877">
    <property type="entry name" value="SPRY_dom"/>
</dbReference>
<keyword evidence="7" id="KW-1185">Reference proteome</keyword>
<evidence type="ECO:0000259" key="4">
    <source>
        <dbReference type="PROSITE" id="PS50181"/>
    </source>
</evidence>
<dbReference type="OrthoDB" id="2398163at2759"/>
<sequence>MPDGSPRISGSSPHKLSTPVRMRTKKKSPRQEEDECDGEGNPCESLTYSPRSPSFRAANATRLPHHALVNVFSYLSMSDLRSCMLTCRQWNNVLSLEDSVVWSSLVQRNVPESALADPYLLSELTSSKKKLRSFCFAWNPNDASRNNYVRTNGYTVHRQPVAQSTDGIRGKRGISSGVHAFDIVWEGPLGTVAVVGFATKHAALHCIGYVALLGSDDQSWGWNLVDNVLMHNAQSLGVYPSTNNPPKYEMGERLRLVIDCDQHVAYFERGHEFFGVAFRHLPPVRLFPAVCAVYGNTEVSMVYVGSPAMG</sequence>
<dbReference type="InterPro" id="IPR001870">
    <property type="entry name" value="B30.2/SPRY"/>
</dbReference>
<dbReference type="SUPFAM" id="SSF81383">
    <property type="entry name" value="F-box domain"/>
    <property type="match status" value="1"/>
</dbReference>
<dbReference type="SUPFAM" id="SSF49899">
    <property type="entry name" value="Concanavalin A-like lectins/glucanases"/>
    <property type="match status" value="1"/>
</dbReference>
<evidence type="ECO:0000313" key="6">
    <source>
        <dbReference type="EMBL" id="CAD6188326.1"/>
    </source>
</evidence>